<reference evidence="8" key="1">
    <citation type="submission" date="2018-07" db="EMBL/GenBank/DDBJ databases">
        <authorList>
            <person name="Safronova V.I."/>
            <person name="Chirak E.R."/>
            <person name="Sazanova A.L."/>
        </authorList>
    </citation>
    <scope>NUCLEOTIDE SEQUENCE [LARGE SCALE GENOMIC DNA]</scope>
    <source>
        <strain evidence="8">RCAM04685</strain>
    </source>
</reference>
<dbReference type="PANTHER" id="PTHR37422">
    <property type="entry name" value="TEICHURONIC ACID BIOSYNTHESIS PROTEIN TUAE"/>
    <property type="match status" value="1"/>
</dbReference>
<dbReference type="Pfam" id="PF04932">
    <property type="entry name" value="Wzy_C"/>
    <property type="match status" value="1"/>
</dbReference>
<evidence type="ECO:0000313" key="7">
    <source>
        <dbReference type="EMBL" id="RDJ24082.1"/>
    </source>
</evidence>
<keyword evidence="4 5" id="KW-0472">Membrane</keyword>
<organism evidence="7 8">
    <name type="scientific">Bosea caraganae</name>
    <dbReference type="NCBI Taxonomy" id="2763117"/>
    <lineage>
        <taxon>Bacteria</taxon>
        <taxon>Pseudomonadati</taxon>
        <taxon>Pseudomonadota</taxon>
        <taxon>Alphaproteobacteria</taxon>
        <taxon>Hyphomicrobiales</taxon>
        <taxon>Boseaceae</taxon>
        <taxon>Bosea</taxon>
    </lineage>
</organism>
<sequence>MLKAFDYAYAVFGLFYMAEGFAGLLSAGAEEAADVGSPGLRNLGIAIGLIALLRIIASLPALKETLNRCWPMLVPVLVTLLSILWSGDPELAFRRSSALVLTTFFGLFLAIRFDGRQLVNCLLASLLIYCAASAFLIVAIPSIGVHTAADTRFYEHIGAWRGLSPFKNDFGRIVAFAALVFGVVAFTRPRGNLGLIGCAVLAVGLVAGSHSGQAISLLVLCALALAYLLALGKMSPPTRAAFLVMSLPSAVFLVVVGDSVVALALEALGKNPTLTGRLDIWPAVIEALHGNLLLGGGYGSGWKTLVNDKMQELLGREIGHAHNGYLNLIVDIGIFGLLSVLFALFALGQRVYTALSRQGSTELVLMGALTIIFMLLGNWVGSFLLKYNTVFWVLCVYLICEFGRQERPTVMLVRRVADYGRFIGPVPASARASLAARRTRP</sequence>
<accession>A0A370L4R0</accession>
<evidence type="ECO:0000259" key="6">
    <source>
        <dbReference type="Pfam" id="PF04932"/>
    </source>
</evidence>
<dbReference type="OrthoDB" id="4391260at2"/>
<keyword evidence="8" id="KW-1185">Reference proteome</keyword>
<dbReference type="Proteomes" id="UP000255207">
    <property type="component" value="Unassembled WGS sequence"/>
</dbReference>
<keyword evidence="2 5" id="KW-0812">Transmembrane</keyword>
<evidence type="ECO:0000256" key="5">
    <source>
        <dbReference type="SAM" id="Phobius"/>
    </source>
</evidence>
<keyword evidence="7" id="KW-0436">Ligase</keyword>
<evidence type="ECO:0000256" key="4">
    <source>
        <dbReference type="ARBA" id="ARBA00023136"/>
    </source>
</evidence>
<proteinExistence type="predicted"/>
<keyword evidence="3 5" id="KW-1133">Transmembrane helix</keyword>
<feature type="transmembrane region" description="Helical" evidence="5">
    <location>
        <begin position="118"/>
        <end position="140"/>
    </location>
</feature>
<feature type="transmembrane region" description="Helical" evidence="5">
    <location>
        <begin position="242"/>
        <end position="265"/>
    </location>
</feature>
<dbReference type="RefSeq" id="WP_114829944.1">
    <property type="nucleotide sequence ID" value="NZ_QQTO01000007.1"/>
</dbReference>
<feature type="transmembrane region" description="Helical" evidence="5">
    <location>
        <begin position="193"/>
        <end position="208"/>
    </location>
</feature>
<feature type="transmembrane region" description="Helical" evidence="5">
    <location>
        <begin position="214"/>
        <end position="230"/>
    </location>
</feature>
<feature type="domain" description="O-antigen ligase-related" evidence="6">
    <location>
        <begin position="200"/>
        <end position="340"/>
    </location>
</feature>
<evidence type="ECO:0000256" key="2">
    <source>
        <dbReference type="ARBA" id="ARBA00022692"/>
    </source>
</evidence>
<evidence type="ECO:0000256" key="3">
    <source>
        <dbReference type="ARBA" id="ARBA00022989"/>
    </source>
</evidence>
<feature type="transmembrane region" description="Helical" evidence="5">
    <location>
        <begin position="7"/>
        <end position="27"/>
    </location>
</feature>
<comment type="subcellular location">
    <subcellularLocation>
        <location evidence="1">Membrane</location>
        <topology evidence="1">Multi-pass membrane protein</topology>
    </subcellularLocation>
</comment>
<feature type="transmembrane region" description="Helical" evidence="5">
    <location>
        <begin position="170"/>
        <end position="186"/>
    </location>
</feature>
<evidence type="ECO:0000313" key="8">
    <source>
        <dbReference type="Proteomes" id="UP000255207"/>
    </source>
</evidence>
<dbReference type="GO" id="GO:0016020">
    <property type="term" value="C:membrane"/>
    <property type="evidence" value="ECO:0007669"/>
    <property type="project" value="UniProtKB-SubCell"/>
</dbReference>
<comment type="caution">
    <text evidence="7">The sequence shown here is derived from an EMBL/GenBank/DDBJ whole genome shotgun (WGS) entry which is preliminary data.</text>
</comment>
<dbReference type="InterPro" id="IPR007016">
    <property type="entry name" value="O-antigen_ligase-rel_domated"/>
</dbReference>
<dbReference type="AlphaFoldDB" id="A0A370L4R0"/>
<protein>
    <submittedName>
        <fullName evidence="7">O-antigen ligase family protein</fullName>
    </submittedName>
</protein>
<feature type="transmembrane region" description="Helical" evidence="5">
    <location>
        <begin position="92"/>
        <end position="111"/>
    </location>
</feature>
<feature type="transmembrane region" description="Helical" evidence="5">
    <location>
        <begin position="325"/>
        <end position="347"/>
    </location>
</feature>
<gene>
    <name evidence="7" type="ORF">DWE98_14270</name>
</gene>
<dbReference type="GO" id="GO:0016874">
    <property type="term" value="F:ligase activity"/>
    <property type="evidence" value="ECO:0007669"/>
    <property type="project" value="UniProtKB-KW"/>
</dbReference>
<name>A0A370L4R0_9HYPH</name>
<dbReference type="PANTHER" id="PTHR37422:SF13">
    <property type="entry name" value="LIPOPOLYSACCHARIDE BIOSYNTHESIS PROTEIN PA4999-RELATED"/>
    <property type="match status" value="1"/>
</dbReference>
<dbReference type="InterPro" id="IPR051533">
    <property type="entry name" value="WaaL-like"/>
</dbReference>
<feature type="transmembrane region" description="Helical" evidence="5">
    <location>
        <begin position="39"/>
        <end position="57"/>
    </location>
</feature>
<feature type="transmembrane region" description="Helical" evidence="5">
    <location>
        <begin position="359"/>
        <end position="377"/>
    </location>
</feature>
<evidence type="ECO:0000256" key="1">
    <source>
        <dbReference type="ARBA" id="ARBA00004141"/>
    </source>
</evidence>
<dbReference type="EMBL" id="QQTP01000007">
    <property type="protein sequence ID" value="RDJ24082.1"/>
    <property type="molecule type" value="Genomic_DNA"/>
</dbReference>
<feature type="transmembrane region" description="Helical" evidence="5">
    <location>
        <begin position="69"/>
        <end position="86"/>
    </location>
</feature>